<feature type="domain" description="Retrotransposon gag" evidence="1">
    <location>
        <begin position="212"/>
        <end position="296"/>
    </location>
</feature>
<gene>
    <name evidence="2" type="ORF">EPI10_028540</name>
</gene>
<dbReference type="Pfam" id="PF03732">
    <property type="entry name" value="Retrotrans_gag"/>
    <property type="match status" value="1"/>
</dbReference>
<sequence length="346" mass="39892">MTVTLETNKNLPTEYRYSTCGKTRTMDQRLEILEQIQKYMQGEWQAQLQEQLAKPPGFTLVNVQAQPDTYPRRVSVTMRPQQYQAGTSALVNCPMGLGSNLGDNSTNPVVPNLNDMAEIDKARAELPKQLEDQYKWLEEKFKAMENADYLCRVDAKDLSLVSNLVLPPKFKTPEFEKYNETSCPKAYITMFCRRMMGYINNDQLLIHCFQDSLVGLAAKWYNQLSCAKISSWKDMAQAFMKQYSHVTDMKPDKITLQNMEKKQSESFRQYAQRWREVATQVQPPLLEKETTMLFINTLKASFINHMLGSATKSFSDIVMSREMIENAVRSRKIDTGKNAKRPAPRK</sequence>
<dbReference type="Proteomes" id="UP000325315">
    <property type="component" value="Unassembled WGS sequence"/>
</dbReference>
<dbReference type="InterPro" id="IPR005162">
    <property type="entry name" value="Retrotrans_gag_dom"/>
</dbReference>
<protein>
    <submittedName>
        <fullName evidence="2">Gag-pro-like protein</fullName>
    </submittedName>
</protein>
<dbReference type="PANTHER" id="PTHR33223">
    <property type="entry name" value="CCHC-TYPE DOMAIN-CONTAINING PROTEIN"/>
    <property type="match status" value="1"/>
</dbReference>
<dbReference type="OrthoDB" id="1750196at2759"/>
<proteinExistence type="predicted"/>
<reference evidence="3" key="1">
    <citation type="journal article" date="2019" name="Plant Biotechnol. J.">
        <title>Genome sequencing of the Australian wild diploid species Gossypium australe highlights disease resistance and delayed gland morphogenesis.</title>
        <authorList>
            <person name="Cai Y."/>
            <person name="Cai X."/>
            <person name="Wang Q."/>
            <person name="Wang P."/>
            <person name="Zhang Y."/>
            <person name="Cai C."/>
            <person name="Xu Y."/>
            <person name="Wang K."/>
            <person name="Zhou Z."/>
            <person name="Wang C."/>
            <person name="Geng S."/>
            <person name="Li B."/>
            <person name="Dong Q."/>
            <person name="Hou Y."/>
            <person name="Wang H."/>
            <person name="Ai P."/>
            <person name="Liu Z."/>
            <person name="Yi F."/>
            <person name="Sun M."/>
            <person name="An G."/>
            <person name="Cheng J."/>
            <person name="Zhang Y."/>
            <person name="Shi Q."/>
            <person name="Xie Y."/>
            <person name="Shi X."/>
            <person name="Chang Y."/>
            <person name="Huang F."/>
            <person name="Chen Y."/>
            <person name="Hong S."/>
            <person name="Mi L."/>
            <person name="Sun Q."/>
            <person name="Zhang L."/>
            <person name="Zhou B."/>
            <person name="Peng R."/>
            <person name="Zhang X."/>
            <person name="Liu F."/>
        </authorList>
    </citation>
    <scope>NUCLEOTIDE SEQUENCE [LARGE SCALE GENOMIC DNA]</scope>
    <source>
        <strain evidence="3">cv. PA1801</strain>
    </source>
</reference>
<name>A0A5B6UWX4_9ROSI</name>
<evidence type="ECO:0000259" key="1">
    <source>
        <dbReference type="Pfam" id="PF03732"/>
    </source>
</evidence>
<organism evidence="2 3">
    <name type="scientific">Gossypium australe</name>
    <dbReference type="NCBI Taxonomy" id="47621"/>
    <lineage>
        <taxon>Eukaryota</taxon>
        <taxon>Viridiplantae</taxon>
        <taxon>Streptophyta</taxon>
        <taxon>Embryophyta</taxon>
        <taxon>Tracheophyta</taxon>
        <taxon>Spermatophyta</taxon>
        <taxon>Magnoliopsida</taxon>
        <taxon>eudicotyledons</taxon>
        <taxon>Gunneridae</taxon>
        <taxon>Pentapetalae</taxon>
        <taxon>rosids</taxon>
        <taxon>malvids</taxon>
        <taxon>Malvales</taxon>
        <taxon>Malvaceae</taxon>
        <taxon>Malvoideae</taxon>
        <taxon>Gossypium</taxon>
    </lineage>
</organism>
<comment type="caution">
    <text evidence="2">The sequence shown here is derived from an EMBL/GenBank/DDBJ whole genome shotgun (WGS) entry which is preliminary data.</text>
</comment>
<dbReference type="PANTHER" id="PTHR33223:SF8">
    <property type="entry name" value="OS04G0172440 PROTEIN"/>
    <property type="match status" value="1"/>
</dbReference>
<dbReference type="EMBL" id="SMMG02000009">
    <property type="protein sequence ID" value="KAA3462013.1"/>
    <property type="molecule type" value="Genomic_DNA"/>
</dbReference>
<keyword evidence="3" id="KW-1185">Reference proteome</keyword>
<evidence type="ECO:0000313" key="3">
    <source>
        <dbReference type="Proteomes" id="UP000325315"/>
    </source>
</evidence>
<dbReference type="AlphaFoldDB" id="A0A5B6UWX4"/>
<accession>A0A5B6UWX4</accession>
<evidence type="ECO:0000313" key="2">
    <source>
        <dbReference type="EMBL" id="KAA3462013.1"/>
    </source>
</evidence>